<reference evidence="2 3" key="1">
    <citation type="submission" date="2016-10" db="EMBL/GenBank/DDBJ databases">
        <authorList>
            <person name="de Groot N.N."/>
        </authorList>
    </citation>
    <scope>NUCLEOTIDE SEQUENCE [LARGE SCALE GENOMIC DNA]</scope>
    <source>
        <strain evidence="2 3">DSM 12271</strain>
    </source>
</reference>
<gene>
    <name evidence="2" type="ORF">SAMN04488528_104314</name>
</gene>
<proteinExistence type="predicted"/>
<dbReference type="RefSeq" id="WP_090042885.1">
    <property type="nucleotide sequence ID" value="NZ_FOKI01000043.1"/>
</dbReference>
<protein>
    <recommendedName>
        <fullName evidence="1">DUF2399 domain-containing protein</fullName>
    </recommendedName>
</protein>
<keyword evidence="3" id="KW-1185">Reference proteome</keyword>
<dbReference type="AlphaFoldDB" id="A0A1I1ARV8"/>
<dbReference type="OrthoDB" id="1661308at2"/>
<feature type="domain" description="DUF2399" evidence="1">
    <location>
        <begin position="25"/>
        <end position="87"/>
    </location>
</feature>
<dbReference type="InterPro" id="IPR024465">
    <property type="entry name" value="DUF2399"/>
</dbReference>
<evidence type="ECO:0000259" key="1">
    <source>
        <dbReference type="Pfam" id="PF09664"/>
    </source>
</evidence>
<evidence type="ECO:0000313" key="3">
    <source>
        <dbReference type="Proteomes" id="UP000198619"/>
    </source>
</evidence>
<dbReference type="EMBL" id="FOKI01000043">
    <property type="protein sequence ID" value="SFB40146.1"/>
    <property type="molecule type" value="Genomic_DNA"/>
</dbReference>
<dbReference type="Pfam" id="PF09664">
    <property type="entry name" value="DUF2399"/>
    <property type="match status" value="1"/>
</dbReference>
<evidence type="ECO:0000313" key="2">
    <source>
        <dbReference type="EMBL" id="SFB40146.1"/>
    </source>
</evidence>
<sequence length="88" mass="10171">MEAFDKSNNDIFPIKLYSDWKELLQLSMSNLLKIEYMKAKNNTVFIFENPAVFHRISKVFDDCISIICTSGQLNLSSYMLLNKITNLG</sequence>
<dbReference type="Proteomes" id="UP000198619">
    <property type="component" value="Unassembled WGS sequence"/>
</dbReference>
<name>A0A1I1ARV8_9CLOT</name>
<accession>A0A1I1ARV8</accession>
<organism evidence="2 3">
    <name type="scientific">Clostridium frigidicarnis</name>
    <dbReference type="NCBI Taxonomy" id="84698"/>
    <lineage>
        <taxon>Bacteria</taxon>
        <taxon>Bacillati</taxon>
        <taxon>Bacillota</taxon>
        <taxon>Clostridia</taxon>
        <taxon>Eubacteriales</taxon>
        <taxon>Clostridiaceae</taxon>
        <taxon>Clostridium</taxon>
    </lineage>
</organism>